<dbReference type="SUPFAM" id="SSF52540">
    <property type="entry name" value="P-loop containing nucleoside triphosphate hydrolases"/>
    <property type="match status" value="1"/>
</dbReference>
<gene>
    <name evidence="4" type="ordered locus">Dde_1800</name>
</gene>
<dbReference type="InterPro" id="IPR033875">
    <property type="entry name" value="FlhG"/>
</dbReference>
<dbReference type="PANTHER" id="PTHR43384:SF4">
    <property type="entry name" value="CELLULOSE BIOSYNTHESIS PROTEIN BCSQ-RELATED"/>
    <property type="match status" value="1"/>
</dbReference>
<dbReference type="PANTHER" id="PTHR43384">
    <property type="entry name" value="SEPTUM SITE-DETERMINING PROTEIN MIND HOMOLOG, CHLOROPLASTIC-RELATED"/>
    <property type="match status" value="1"/>
</dbReference>
<dbReference type="Pfam" id="PF13614">
    <property type="entry name" value="AAA_31"/>
    <property type="match status" value="1"/>
</dbReference>
<dbReference type="KEGG" id="dde:Dde_1800"/>
<evidence type="ECO:0000256" key="2">
    <source>
        <dbReference type="ARBA" id="ARBA00022840"/>
    </source>
</evidence>
<reference evidence="4 5" key="1">
    <citation type="journal article" date="2011" name="J. Bacteriol.">
        <title>Complete genome sequence and updated annotation of Desulfovibrio alaskensis G20.</title>
        <authorList>
            <person name="Hauser L.J."/>
            <person name="Land M.L."/>
            <person name="Brown S.D."/>
            <person name="Larimer F."/>
            <person name="Keller K.L."/>
            <person name="Rapp-Giles B.J."/>
            <person name="Price M.N."/>
            <person name="Lin M."/>
            <person name="Bruce D.C."/>
            <person name="Detter J.C."/>
            <person name="Tapia R."/>
            <person name="Han C.S."/>
            <person name="Goodwin L.A."/>
            <person name="Cheng J.F."/>
            <person name="Pitluck S."/>
            <person name="Copeland A."/>
            <person name="Lucas S."/>
            <person name="Nolan M."/>
            <person name="Lapidus A.L."/>
            <person name="Palumbo A.V."/>
            <person name="Wall J.D."/>
        </authorList>
    </citation>
    <scope>NUCLEOTIDE SEQUENCE [LARGE SCALE GENOMIC DNA]</scope>
    <source>
        <strain evidence="5">ATCC BAA 1058 / DSM 17464 / G20</strain>
    </source>
</reference>
<keyword evidence="4" id="KW-0282">Flagellum</keyword>
<dbReference type="STRING" id="207559.Dde_1800"/>
<evidence type="ECO:0000313" key="4">
    <source>
        <dbReference type="EMBL" id="ABB38597.2"/>
    </source>
</evidence>
<dbReference type="GO" id="GO:0016887">
    <property type="term" value="F:ATP hydrolysis activity"/>
    <property type="evidence" value="ECO:0007669"/>
    <property type="project" value="TreeGrafter"/>
</dbReference>
<organism evidence="4 5">
    <name type="scientific">Oleidesulfovibrio alaskensis (strain ATCC BAA-1058 / DSM 17464 / G20)</name>
    <name type="common">Desulfovibrio alaskensis</name>
    <dbReference type="NCBI Taxonomy" id="207559"/>
    <lineage>
        <taxon>Bacteria</taxon>
        <taxon>Pseudomonadati</taxon>
        <taxon>Thermodesulfobacteriota</taxon>
        <taxon>Desulfovibrionia</taxon>
        <taxon>Desulfovibrionales</taxon>
        <taxon>Desulfovibrionaceae</taxon>
        <taxon>Oleidesulfovibrio</taxon>
    </lineage>
</organism>
<keyword evidence="5" id="KW-1185">Reference proteome</keyword>
<dbReference type="eggNOG" id="COG0455">
    <property type="taxonomic scope" value="Bacteria"/>
</dbReference>
<dbReference type="Proteomes" id="UP000002710">
    <property type="component" value="Chromosome"/>
</dbReference>
<dbReference type="InterPro" id="IPR050625">
    <property type="entry name" value="ParA/MinD_ATPase"/>
</dbReference>
<keyword evidence="1" id="KW-0547">Nucleotide-binding</keyword>
<dbReference type="AlphaFoldDB" id="Q310P9"/>
<dbReference type="InterPro" id="IPR025669">
    <property type="entry name" value="AAA_dom"/>
</dbReference>
<dbReference type="PIRSF" id="PIRSF003092">
    <property type="entry name" value="MinD"/>
    <property type="match status" value="1"/>
</dbReference>
<dbReference type="HOGENOM" id="CLU_037612_0_0_7"/>
<dbReference type="InterPro" id="IPR025501">
    <property type="entry name" value="MinD_FleN"/>
</dbReference>
<name>Q310P9_OLEA2</name>
<protein>
    <submittedName>
        <fullName evidence="4">Flagellar synthesis regulator FleN</fullName>
    </submittedName>
</protein>
<accession>Q310P9</accession>
<dbReference type="Gene3D" id="3.40.50.300">
    <property type="entry name" value="P-loop containing nucleotide triphosphate hydrolases"/>
    <property type="match status" value="1"/>
</dbReference>
<dbReference type="GO" id="GO:0009898">
    <property type="term" value="C:cytoplasmic side of plasma membrane"/>
    <property type="evidence" value="ECO:0007669"/>
    <property type="project" value="TreeGrafter"/>
</dbReference>
<keyword evidence="4" id="KW-0966">Cell projection</keyword>
<dbReference type="InterPro" id="IPR027417">
    <property type="entry name" value="P-loop_NTPase"/>
</dbReference>
<sequence>MRKTLSVSILSGKGGVGKTNLALNLAFCLHKGGHPLLLMDCDMGLANLDVLLGLAPEHTMYDLLESDIEPQSIVVPIEQGGFDFLPAASGLTDLIEMDNDTRELLFHRLLPVFDGYDYLFMDLGAGISPTVLSLGAMSDMRVVIITPEPTSLTDSYALIKMMHAQHGVDDFHVIVNQAENPGEVKQAFQRLAAVCDRFLGISPVLLGGVSYDKALPEAVRRQTPLMRMNHKSPAAKDIFSIAVKMQRHRAAIVHTLGQSPLFGELTGKEY</sequence>
<keyword evidence="2" id="KW-0067">ATP-binding</keyword>
<dbReference type="EMBL" id="CP000112">
    <property type="protein sequence ID" value="ABB38597.2"/>
    <property type="molecule type" value="Genomic_DNA"/>
</dbReference>
<dbReference type="GO" id="GO:0005524">
    <property type="term" value="F:ATP binding"/>
    <property type="evidence" value="ECO:0007669"/>
    <property type="project" value="UniProtKB-KW"/>
</dbReference>
<proteinExistence type="predicted"/>
<keyword evidence="4" id="KW-0969">Cilium</keyword>
<dbReference type="GO" id="GO:0005829">
    <property type="term" value="C:cytosol"/>
    <property type="evidence" value="ECO:0007669"/>
    <property type="project" value="TreeGrafter"/>
</dbReference>
<feature type="domain" description="AAA" evidence="3">
    <location>
        <begin position="7"/>
        <end position="161"/>
    </location>
</feature>
<evidence type="ECO:0000259" key="3">
    <source>
        <dbReference type="Pfam" id="PF13614"/>
    </source>
</evidence>
<dbReference type="GO" id="GO:0051782">
    <property type="term" value="P:negative regulation of cell division"/>
    <property type="evidence" value="ECO:0007669"/>
    <property type="project" value="TreeGrafter"/>
</dbReference>
<evidence type="ECO:0000256" key="1">
    <source>
        <dbReference type="ARBA" id="ARBA00022741"/>
    </source>
</evidence>
<evidence type="ECO:0000313" key="5">
    <source>
        <dbReference type="Proteomes" id="UP000002710"/>
    </source>
</evidence>
<dbReference type="CDD" id="cd02038">
    <property type="entry name" value="FlhG-like"/>
    <property type="match status" value="1"/>
</dbReference>